<keyword evidence="3" id="KW-1185">Reference proteome</keyword>
<evidence type="ECO:0000256" key="1">
    <source>
        <dbReference type="SAM" id="SignalP"/>
    </source>
</evidence>
<accession>A0A9X3C0N7</accession>
<gene>
    <name evidence="2" type="ORF">H7I41_28575</name>
</gene>
<evidence type="ECO:0008006" key="4">
    <source>
        <dbReference type="Google" id="ProtNLM"/>
    </source>
</evidence>
<feature type="chain" id="PRO_5040804741" description="Secreted protein" evidence="1">
    <location>
        <begin position="27"/>
        <end position="177"/>
    </location>
</feature>
<proteinExistence type="predicted"/>
<keyword evidence="1" id="KW-0732">Signal</keyword>
<evidence type="ECO:0000313" key="3">
    <source>
        <dbReference type="Proteomes" id="UP001140293"/>
    </source>
</evidence>
<reference evidence="2" key="1">
    <citation type="submission" date="2020-07" db="EMBL/GenBank/DDBJ databases">
        <authorList>
            <person name="Pettersson B.M.F."/>
            <person name="Behra P.R.K."/>
            <person name="Ramesh M."/>
            <person name="Das S."/>
            <person name="Dasgupta S."/>
            <person name="Kirsebom L.A."/>
        </authorList>
    </citation>
    <scope>NUCLEOTIDE SEQUENCE</scope>
    <source>
        <strain evidence="2">DSM 44615</strain>
    </source>
</reference>
<name>A0A9X3C0N7_9MYCO</name>
<dbReference type="AlphaFoldDB" id="A0A9X3C0N7"/>
<reference evidence="2" key="2">
    <citation type="journal article" date="2022" name="BMC Genomics">
        <title>Comparative genome analysis of mycobacteria focusing on tRNA and non-coding RNA.</title>
        <authorList>
            <person name="Behra P.R.K."/>
            <person name="Pettersson B.M.F."/>
            <person name="Ramesh M."/>
            <person name="Das S."/>
            <person name="Dasgupta S."/>
            <person name="Kirsebom L.A."/>
        </authorList>
    </citation>
    <scope>NUCLEOTIDE SEQUENCE</scope>
    <source>
        <strain evidence="2">DSM 44615</strain>
    </source>
</reference>
<comment type="caution">
    <text evidence="2">The sequence shown here is derived from an EMBL/GenBank/DDBJ whole genome shotgun (WGS) entry which is preliminary data.</text>
</comment>
<feature type="signal peptide" evidence="1">
    <location>
        <begin position="1"/>
        <end position="26"/>
    </location>
</feature>
<protein>
    <recommendedName>
        <fullName evidence="4">Secreted protein</fullName>
    </recommendedName>
</protein>
<sequence length="177" mass="17729">MLSRMLIGAASAVGAVFVGMPGTAAAQPPAPPPPPPLPNVNAWAPAKLPDYAVTDGSWYAFATPEGITCVLQRNGGYGCSGALPGAPGGANLVSGGPGAPGFSSTSAPLYVATEAPKPLPPNTRLSFQTVSCGTDGTITSCVDTRTQNGFVISPTASWVVGGNPLVDRPEGTSPYFN</sequence>
<dbReference type="Proteomes" id="UP001140293">
    <property type="component" value="Unassembled WGS sequence"/>
</dbReference>
<organism evidence="2 3">
    <name type="scientific">[Mycobacterium] manitobense</name>
    <dbReference type="NCBI Taxonomy" id="190147"/>
    <lineage>
        <taxon>Bacteria</taxon>
        <taxon>Bacillati</taxon>
        <taxon>Actinomycetota</taxon>
        <taxon>Actinomycetes</taxon>
        <taxon>Mycobacteriales</taxon>
        <taxon>Mycobacteriaceae</taxon>
        <taxon>Mycolicibacterium</taxon>
    </lineage>
</organism>
<evidence type="ECO:0000313" key="2">
    <source>
        <dbReference type="EMBL" id="MCV7173882.1"/>
    </source>
</evidence>
<dbReference type="EMBL" id="JACKSJ010000257">
    <property type="protein sequence ID" value="MCV7173882.1"/>
    <property type="molecule type" value="Genomic_DNA"/>
</dbReference>